<dbReference type="EC" id="2.7.13.3" evidence="3"/>
<evidence type="ECO:0000256" key="3">
    <source>
        <dbReference type="ARBA" id="ARBA00012438"/>
    </source>
</evidence>
<dbReference type="FunFam" id="3.30.565.10:FF:000006">
    <property type="entry name" value="Sensor histidine kinase WalK"/>
    <property type="match status" value="1"/>
</dbReference>
<proteinExistence type="predicted"/>
<dbReference type="FunFam" id="1.10.287.130:FF:000001">
    <property type="entry name" value="Two-component sensor histidine kinase"/>
    <property type="match status" value="1"/>
</dbReference>
<comment type="caution">
    <text evidence="11">The sequence shown here is derived from an EMBL/GenBank/DDBJ whole genome shotgun (WGS) entry which is preliminary data.</text>
</comment>
<evidence type="ECO:0000256" key="4">
    <source>
        <dbReference type="ARBA" id="ARBA00022553"/>
    </source>
</evidence>
<keyword evidence="9" id="KW-0812">Transmembrane</keyword>
<evidence type="ECO:0000256" key="2">
    <source>
        <dbReference type="ARBA" id="ARBA00004370"/>
    </source>
</evidence>
<dbReference type="InterPro" id="IPR036890">
    <property type="entry name" value="HATPase_C_sf"/>
</dbReference>
<dbReference type="SUPFAM" id="SSF55874">
    <property type="entry name" value="ATPase domain of HSP90 chaperone/DNA topoisomerase II/histidine kinase"/>
    <property type="match status" value="1"/>
</dbReference>
<accession>A0A4V6HRG6</accession>
<keyword evidence="4" id="KW-0597">Phosphoprotein</keyword>
<evidence type="ECO:0000259" key="10">
    <source>
        <dbReference type="PROSITE" id="PS50109"/>
    </source>
</evidence>
<dbReference type="GO" id="GO:0016020">
    <property type="term" value="C:membrane"/>
    <property type="evidence" value="ECO:0007669"/>
    <property type="project" value="UniProtKB-SubCell"/>
</dbReference>
<dbReference type="Gene3D" id="3.30.565.10">
    <property type="entry name" value="Histidine kinase-like ATPase, C-terminal domain"/>
    <property type="match status" value="1"/>
</dbReference>
<dbReference type="InterPro" id="IPR003594">
    <property type="entry name" value="HATPase_dom"/>
</dbReference>
<evidence type="ECO:0000313" key="12">
    <source>
        <dbReference type="Proteomes" id="UP000306509"/>
    </source>
</evidence>
<dbReference type="Gene3D" id="1.10.287.130">
    <property type="match status" value="1"/>
</dbReference>
<dbReference type="InterPro" id="IPR036097">
    <property type="entry name" value="HisK_dim/P_sf"/>
</dbReference>
<dbReference type="SMART" id="SM00387">
    <property type="entry name" value="HATPase_c"/>
    <property type="match status" value="1"/>
</dbReference>
<evidence type="ECO:0000256" key="7">
    <source>
        <dbReference type="ARBA" id="ARBA00023012"/>
    </source>
</evidence>
<protein>
    <recommendedName>
        <fullName evidence="3">histidine kinase</fullName>
        <ecNumber evidence="3">2.7.13.3</ecNumber>
    </recommendedName>
</protein>
<feature type="domain" description="Histidine kinase" evidence="10">
    <location>
        <begin position="216"/>
        <end position="431"/>
    </location>
</feature>
<keyword evidence="9" id="KW-1133">Transmembrane helix</keyword>
<dbReference type="CDD" id="cd00075">
    <property type="entry name" value="HATPase"/>
    <property type="match status" value="1"/>
</dbReference>
<comment type="subcellular location">
    <subcellularLocation>
        <location evidence="2">Membrane</location>
    </subcellularLocation>
</comment>
<dbReference type="PROSITE" id="PS50109">
    <property type="entry name" value="HIS_KIN"/>
    <property type="match status" value="1"/>
</dbReference>
<dbReference type="InterPro" id="IPR003661">
    <property type="entry name" value="HisK_dim/P_dom"/>
</dbReference>
<dbReference type="PANTHER" id="PTHR43547">
    <property type="entry name" value="TWO-COMPONENT HISTIDINE KINASE"/>
    <property type="match status" value="1"/>
</dbReference>
<keyword evidence="7" id="KW-0902">Two-component regulatory system</keyword>
<dbReference type="Pfam" id="PF02518">
    <property type="entry name" value="HATPase_c"/>
    <property type="match status" value="1"/>
</dbReference>
<feature type="transmembrane region" description="Helical" evidence="9">
    <location>
        <begin position="175"/>
        <end position="195"/>
    </location>
</feature>
<dbReference type="EMBL" id="QGQD01000078">
    <property type="protein sequence ID" value="TLC98977.1"/>
    <property type="molecule type" value="Genomic_DNA"/>
</dbReference>
<dbReference type="STRING" id="180332.GCA_000797495_05790"/>
<evidence type="ECO:0000256" key="5">
    <source>
        <dbReference type="ARBA" id="ARBA00022679"/>
    </source>
</evidence>
<keyword evidence="5 11" id="KW-0808">Transferase</keyword>
<keyword evidence="12" id="KW-1185">Reference proteome</keyword>
<evidence type="ECO:0000313" key="11">
    <source>
        <dbReference type="EMBL" id="TLC98977.1"/>
    </source>
</evidence>
<dbReference type="InterPro" id="IPR005467">
    <property type="entry name" value="His_kinase_dom"/>
</dbReference>
<evidence type="ECO:0000256" key="9">
    <source>
        <dbReference type="SAM" id="Phobius"/>
    </source>
</evidence>
<dbReference type="PROSITE" id="PS51257">
    <property type="entry name" value="PROKAR_LIPOPROTEIN"/>
    <property type="match status" value="1"/>
</dbReference>
<reference evidence="11 12" key="1">
    <citation type="journal article" date="2019" name="Anaerobe">
        <title>Detection of Robinsoniella peoriensis in multiple bone samples of a trauma patient.</title>
        <authorList>
            <person name="Schrottner P."/>
            <person name="Hartwich K."/>
            <person name="Bunk B."/>
            <person name="Schober I."/>
            <person name="Helbig S."/>
            <person name="Rudolph W.W."/>
            <person name="Gunzer F."/>
        </authorList>
    </citation>
    <scope>NUCLEOTIDE SEQUENCE [LARGE SCALE GENOMIC DNA]</scope>
    <source>
        <strain evidence="11 12">DSM 106044</strain>
    </source>
</reference>
<dbReference type="GO" id="GO:0000155">
    <property type="term" value="F:phosphorelay sensor kinase activity"/>
    <property type="evidence" value="ECO:0007669"/>
    <property type="project" value="InterPro"/>
</dbReference>
<dbReference type="PRINTS" id="PR00344">
    <property type="entry name" value="BCTRLSENSOR"/>
</dbReference>
<dbReference type="Pfam" id="PF00512">
    <property type="entry name" value="HisKA"/>
    <property type="match status" value="1"/>
</dbReference>
<dbReference type="AlphaFoldDB" id="A0A4V6HRG6"/>
<dbReference type="Proteomes" id="UP000306509">
    <property type="component" value="Unassembled WGS sequence"/>
</dbReference>
<dbReference type="PANTHER" id="PTHR43547:SF2">
    <property type="entry name" value="HYBRID SIGNAL TRANSDUCTION HISTIDINE KINASE C"/>
    <property type="match status" value="1"/>
</dbReference>
<evidence type="ECO:0000256" key="6">
    <source>
        <dbReference type="ARBA" id="ARBA00022777"/>
    </source>
</evidence>
<gene>
    <name evidence="11" type="primary">yycG_6</name>
    <name evidence="11" type="ORF">DSM106044_04121</name>
</gene>
<name>A0A4V6HRG6_9FIRM</name>
<dbReference type="SMART" id="SM00388">
    <property type="entry name" value="HisKA"/>
    <property type="match status" value="1"/>
</dbReference>
<keyword evidence="8 9" id="KW-0472">Membrane</keyword>
<dbReference type="SUPFAM" id="SSF47384">
    <property type="entry name" value="Homodimeric domain of signal transducing histidine kinase"/>
    <property type="match status" value="1"/>
</dbReference>
<evidence type="ECO:0000256" key="1">
    <source>
        <dbReference type="ARBA" id="ARBA00000085"/>
    </source>
</evidence>
<dbReference type="InterPro" id="IPR004358">
    <property type="entry name" value="Sig_transdc_His_kin-like_C"/>
</dbReference>
<sequence length="431" mass="48182" precursor="true">MFRKLHHQMTLFCTMVTGLILVAMSCICLTIAESGIRDISYSSFINNINSLYSYLENQSVITHTWITQMEYNYHIQLDIKDTGNNLVFDSLNPSPAAEKLTAQANETALQTFGLDIDNFGKNSVLSKHEEFKMTGEDGELYYASVALIPKDSGYLSITAISPFTSQKSQIFRQRMLIVLVDLCAIILLGIFSWLFTRHMIRPLKENREKQVQFVASASHELRSPLTVITSSLSALKIAGKEDAIRFIHAMESEAARMARLINDMLTLANADARNWTIQREPTELDTLVLETYEKFEPQALDKNMDFAFHIPEQSIPPLLCDPGRIGQILSILLDNAFSYTPEGGKVSISLTFGSGKFQIAVTDSGPGIADENKKAVFDRFYRVDASHKDKEHFGLGLCIAKEIIKLHKGRIWIEDAPGGGTSIMILLPVTS</sequence>
<organism evidence="11 12">
    <name type="scientific">Robinsoniella peoriensis</name>
    <dbReference type="NCBI Taxonomy" id="180332"/>
    <lineage>
        <taxon>Bacteria</taxon>
        <taxon>Bacillati</taxon>
        <taxon>Bacillota</taxon>
        <taxon>Clostridia</taxon>
        <taxon>Lachnospirales</taxon>
        <taxon>Lachnospiraceae</taxon>
        <taxon>Robinsoniella</taxon>
    </lineage>
</organism>
<dbReference type="RefSeq" id="WP_138003552.1">
    <property type="nucleotide sequence ID" value="NZ_QGQD01000078.1"/>
</dbReference>
<comment type="catalytic activity">
    <reaction evidence="1">
        <text>ATP + protein L-histidine = ADP + protein N-phospho-L-histidine.</text>
        <dbReference type="EC" id="2.7.13.3"/>
    </reaction>
</comment>
<evidence type="ECO:0000256" key="8">
    <source>
        <dbReference type="ARBA" id="ARBA00023136"/>
    </source>
</evidence>
<dbReference type="CDD" id="cd00082">
    <property type="entry name" value="HisKA"/>
    <property type="match status" value="1"/>
</dbReference>
<keyword evidence="6 11" id="KW-0418">Kinase</keyword>